<protein>
    <submittedName>
        <fullName evidence="2">Uncharacterized protein</fullName>
    </submittedName>
</protein>
<name>A0A916W175_9BACT</name>
<feature type="transmembrane region" description="Helical" evidence="1">
    <location>
        <begin position="21"/>
        <end position="44"/>
    </location>
</feature>
<reference evidence="2" key="1">
    <citation type="journal article" date="2014" name="Int. J. Syst. Evol. Microbiol.">
        <title>Complete genome sequence of Corynebacterium casei LMG S-19264T (=DSM 44701T), isolated from a smear-ripened cheese.</title>
        <authorList>
            <consortium name="US DOE Joint Genome Institute (JGI-PGF)"/>
            <person name="Walter F."/>
            <person name="Albersmeier A."/>
            <person name="Kalinowski J."/>
            <person name="Ruckert C."/>
        </authorList>
    </citation>
    <scope>NUCLEOTIDE SEQUENCE</scope>
    <source>
        <strain evidence="2">CGMCC 1.15447</strain>
    </source>
</reference>
<sequence length="65" mass="7167">MLTRQANRFAQQQKPGALRAFFCILSDSLVLLVMTVVVPVMMAVQPHSIARNSQTAEQQHGESGK</sequence>
<keyword evidence="1" id="KW-0472">Membrane</keyword>
<accession>A0A916W175</accession>
<dbReference type="AlphaFoldDB" id="A0A916W175"/>
<gene>
    <name evidence="2" type="ORF">GCM10011507_06670</name>
</gene>
<evidence type="ECO:0000313" key="3">
    <source>
        <dbReference type="Proteomes" id="UP000648801"/>
    </source>
</evidence>
<comment type="caution">
    <text evidence="2">The sequence shown here is derived from an EMBL/GenBank/DDBJ whole genome shotgun (WGS) entry which is preliminary data.</text>
</comment>
<dbReference type="Proteomes" id="UP000648801">
    <property type="component" value="Unassembled WGS sequence"/>
</dbReference>
<keyword evidence="1" id="KW-1133">Transmembrane helix</keyword>
<keyword evidence="1" id="KW-0812">Transmembrane</keyword>
<keyword evidence="3" id="KW-1185">Reference proteome</keyword>
<evidence type="ECO:0000256" key="1">
    <source>
        <dbReference type="SAM" id="Phobius"/>
    </source>
</evidence>
<proteinExistence type="predicted"/>
<reference evidence="2" key="2">
    <citation type="submission" date="2020-09" db="EMBL/GenBank/DDBJ databases">
        <authorList>
            <person name="Sun Q."/>
            <person name="Zhou Y."/>
        </authorList>
    </citation>
    <scope>NUCLEOTIDE SEQUENCE</scope>
    <source>
        <strain evidence="2">CGMCC 1.15447</strain>
    </source>
</reference>
<organism evidence="2 3">
    <name type="scientific">Edaphobacter acidisoli</name>
    <dbReference type="NCBI Taxonomy" id="2040573"/>
    <lineage>
        <taxon>Bacteria</taxon>
        <taxon>Pseudomonadati</taxon>
        <taxon>Acidobacteriota</taxon>
        <taxon>Terriglobia</taxon>
        <taxon>Terriglobales</taxon>
        <taxon>Acidobacteriaceae</taxon>
        <taxon>Edaphobacter</taxon>
    </lineage>
</organism>
<evidence type="ECO:0000313" key="2">
    <source>
        <dbReference type="EMBL" id="GGA57991.1"/>
    </source>
</evidence>
<dbReference type="RefSeq" id="WP_188757888.1">
    <property type="nucleotide sequence ID" value="NZ_BMJB01000001.1"/>
</dbReference>
<dbReference type="EMBL" id="BMJB01000001">
    <property type="protein sequence ID" value="GGA57991.1"/>
    <property type="molecule type" value="Genomic_DNA"/>
</dbReference>